<keyword evidence="2" id="KW-1185">Reference proteome</keyword>
<accession>A0A183JLB7</accession>
<evidence type="ECO:0000313" key="2">
    <source>
        <dbReference type="Proteomes" id="UP000279833"/>
    </source>
</evidence>
<dbReference type="Proteomes" id="UP000279833">
    <property type="component" value="Unassembled WGS sequence"/>
</dbReference>
<dbReference type="AlphaFoldDB" id="A0A183JLB7"/>
<name>A0A183JLB7_9TREM</name>
<protein>
    <submittedName>
        <fullName evidence="3">Ovule protein</fullName>
    </submittedName>
</protein>
<dbReference type="STRING" id="6186.A0A183JLB7"/>
<reference evidence="3" key="1">
    <citation type="submission" date="2016-06" db="UniProtKB">
        <authorList>
            <consortium name="WormBaseParasite"/>
        </authorList>
    </citation>
    <scope>IDENTIFICATION</scope>
</reference>
<evidence type="ECO:0000313" key="3">
    <source>
        <dbReference type="WBParaSite" id="SCUD_0000349801-mRNA-1"/>
    </source>
</evidence>
<dbReference type="WBParaSite" id="SCUD_0000349801-mRNA-1">
    <property type="protein sequence ID" value="SCUD_0000349801-mRNA-1"/>
    <property type="gene ID" value="SCUD_0000349801"/>
</dbReference>
<dbReference type="EMBL" id="UZAK01003990">
    <property type="protein sequence ID" value="VDO82327.1"/>
    <property type="molecule type" value="Genomic_DNA"/>
</dbReference>
<sequence length="65" mass="7704">MTKTYVHFFITSNFIFKQTGSLLFVFEYTRPSCEKYTKISPSNEPSLNLWDSYVYVIMGLFLQCK</sequence>
<gene>
    <name evidence="1" type="ORF">SCUD_LOCUS3497</name>
</gene>
<evidence type="ECO:0000313" key="1">
    <source>
        <dbReference type="EMBL" id="VDO82327.1"/>
    </source>
</evidence>
<organism evidence="3">
    <name type="scientific">Schistosoma curassoni</name>
    <dbReference type="NCBI Taxonomy" id="6186"/>
    <lineage>
        <taxon>Eukaryota</taxon>
        <taxon>Metazoa</taxon>
        <taxon>Spiralia</taxon>
        <taxon>Lophotrochozoa</taxon>
        <taxon>Platyhelminthes</taxon>
        <taxon>Trematoda</taxon>
        <taxon>Digenea</taxon>
        <taxon>Strigeidida</taxon>
        <taxon>Schistosomatoidea</taxon>
        <taxon>Schistosomatidae</taxon>
        <taxon>Schistosoma</taxon>
    </lineage>
</organism>
<reference evidence="1 2" key="2">
    <citation type="submission" date="2018-11" db="EMBL/GenBank/DDBJ databases">
        <authorList>
            <consortium name="Pathogen Informatics"/>
        </authorList>
    </citation>
    <scope>NUCLEOTIDE SEQUENCE [LARGE SCALE GENOMIC DNA]</scope>
    <source>
        <strain evidence="1">Dakar</strain>
        <strain evidence="2">Dakar, Senegal</strain>
    </source>
</reference>
<proteinExistence type="predicted"/>